<dbReference type="STRING" id="1895771.BGO89_04880"/>
<reference evidence="5 6" key="1">
    <citation type="submission" date="2016-09" db="EMBL/GenBank/DDBJ databases">
        <title>Genome-resolved meta-omics ties microbial dynamics to process performance in biotechnology for thiocyanate degradation.</title>
        <authorList>
            <person name="Kantor R.S."/>
            <person name="Huddy R.J."/>
            <person name="Iyer R."/>
            <person name="Thomas B.C."/>
            <person name="Brown C.T."/>
            <person name="Anantharaman K."/>
            <person name="Tringe S."/>
            <person name="Hettich R.L."/>
            <person name="Harrison S.T."/>
            <person name="Banfield J.F."/>
        </authorList>
    </citation>
    <scope>NUCLEOTIDE SEQUENCE [LARGE SCALE GENOMIC DNA]</scope>
    <source>
        <strain evidence="5">59-99</strain>
    </source>
</reference>
<dbReference type="GO" id="GO:0016301">
    <property type="term" value="F:kinase activity"/>
    <property type="evidence" value="ECO:0007669"/>
    <property type="project" value="UniProtKB-KW"/>
</dbReference>
<evidence type="ECO:0000256" key="1">
    <source>
        <dbReference type="ARBA" id="ARBA00010688"/>
    </source>
</evidence>
<dbReference type="PRINTS" id="PR00990">
    <property type="entry name" value="RIBOKINASE"/>
</dbReference>
<gene>
    <name evidence="5" type="ORF">BGO89_04880</name>
</gene>
<evidence type="ECO:0000259" key="4">
    <source>
        <dbReference type="Pfam" id="PF00294"/>
    </source>
</evidence>
<evidence type="ECO:0000313" key="5">
    <source>
        <dbReference type="EMBL" id="OJX60979.1"/>
    </source>
</evidence>
<dbReference type="InterPro" id="IPR052700">
    <property type="entry name" value="Carb_kinase_PfkB-like"/>
</dbReference>
<keyword evidence="3" id="KW-0418">Kinase</keyword>
<accession>A0A1M3L647</accession>
<evidence type="ECO:0000256" key="2">
    <source>
        <dbReference type="ARBA" id="ARBA00022679"/>
    </source>
</evidence>
<sequence length="333" mass="35527">MKNILLTGIGNALVDIEYRITEEELAAFGVTKGSMTLTETSRQNDMIASLGEREAHRSSGGSAANTVIAFAQFGGSGAYVSLLGKDALGSFYAGEFEDLGIVLDAEQVSGASTGTCLVFITPDSERTMNTTLAVNTEFSRRNIDEELIKRSEWIYVEGYKLTDENGAEAADMAAFHAAKHGTHVAVSCSDGFIVDVFGDRLRTLLKSASLVFCNEREGMALAGEDSADAAYKALRSRYGNVVFTMGEQGSRIHWNGHDSVIPAYAVTPVDATGAGDMYAGAFLYGALHRHHPDHAGRLASYAAAQVVGQYGARLKASHIDIRDSVLLSAATHP</sequence>
<dbReference type="EMBL" id="MKVH01000003">
    <property type="protein sequence ID" value="OJX60979.1"/>
    <property type="molecule type" value="Genomic_DNA"/>
</dbReference>
<dbReference type="PANTHER" id="PTHR43320">
    <property type="entry name" value="SUGAR KINASE"/>
    <property type="match status" value="1"/>
</dbReference>
<dbReference type="AlphaFoldDB" id="A0A1M3L647"/>
<name>A0A1M3L647_9BACT</name>
<proteinExistence type="inferred from homology"/>
<dbReference type="SUPFAM" id="SSF53613">
    <property type="entry name" value="Ribokinase-like"/>
    <property type="match status" value="1"/>
</dbReference>
<dbReference type="InterPro" id="IPR002139">
    <property type="entry name" value="Ribo/fructo_kinase"/>
</dbReference>
<dbReference type="PANTHER" id="PTHR43320:SF3">
    <property type="entry name" value="CARBOHYDRATE KINASE PFKB DOMAIN-CONTAINING PROTEIN"/>
    <property type="match status" value="1"/>
</dbReference>
<evidence type="ECO:0000313" key="6">
    <source>
        <dbReference type="Proteomes" id="UP000184233"/>
    </source>
</evidence>
<organism evidence="5 6">
    <name type="scientific">Candidatus Kapaibacterium thiocyanatum</name>
    <dbReference type="NCBI Taxonomy" id="1895771"/>
    <lineage>
        <taxon>Bacteria</taxon>
        <taxon>Pseudomonadati</taxon>
        <taxon>Candidatus Kapaibacteriota</taxon>
        <taxon>Candidatus Kapaibacteriia</taxon>
        <taxon>Candidatus Kapaibacteriales</taxon>
        <taxon>Candidatus Kapaibacteriaceae</taxon>
        <taxon>Candidatus Kapaibacterium</taxon>
    </lineage>
</organism>
<feature type="domain" description="Carbohydrate kinase PfkB" evidence="4">
    <location>
        <begin position="53"/>
        <end position="314"/>
    </location>
</feature>
<evidence type="ECO:0000256" key="3">
    <source>
        <dbReference type="ARBA" id="ARBA00022777"/>
    </source>
</evidence>
<dbReference type="CDD" id="cd01168">
    <property type="entry name" value="adenosine_kinase"/>
    <property type="match status" value="1"/>
</dbReference>
<dbReference type="Gene3D" id="3.40.1190.20">
    <property type="match status" value="1"/>
</dbReference>
<dbReference type="InterPro" id="IPR011611">
    <property type="entry name" value="PfkB_dom"/>
</dbReference>
<keyword evidence="2" id="KW-0808">Transferase</keyword>
<dbReference type="Pfam" id="PF00294">
    <property type="entry name" value="PfkB"/>
    <property type="match status" value="1"/>
</dbReference>
<dbReference type="InterPro" id="IPR029056">
    <property type="entry name" value="Ribokinase-like"/>
</dbReference>
<comment type="caution">
    <text evidence="5">The sequence shown here is derived from an EMBL/GenBank/DDBJ whole genome shotgun (WGS) entry which is preliminary data.</text>
</comment>
<dbReference type="Proteomes" id="UP000184233">
    <property type="component" value="Unassembled WGS sequence"/>
</dbReference>
<protein>
    <recommendedName>
        <fullName evidence="4">Carbohydrate kinase PfkB domain-containing protein</fullName>
    </recommendedName>
</protein>
<comment type="similarity">
    <text evidence="1">Belongs to the carbohydrate kinase PfkB family.</text>
</comment>